<accession>A0AAD4EVP9</accession>
<feature type="region of interest" description="Disordered" evidence="1">
    <location>
        <begin position="96"/>
        <end position="144"/>
    </location>
</feature>
<proteinExistence type="predicted"/>
<evidence type="ECO:0000313" key="4">
    <source>
        <dbReference type="Proteomes" id="UP001197093"/>
    </source>
</evidence>
<dbReference type="AlphaFoldDB" id="A0AAD4EVP9"/>
<keyword evidence="2" id="KW-0472">Membrane</keyword>
<evidence type="ECO:0000313" key="3">
    <source>
        <dbReference type="EMBL" id="KAG7288035.1"/>
    </source>
</evidence>
<feature type="transmembrane region" description="Helical" evidence="2">
    <location>
        <begin position="153"/>
        <end position="174"/>
    </location>
</feature>
<evidence type="ECO:0000256" key="2">
    <source>
        <dbReference type="SAM" id="Phobius"/>
    </source>
</evidence>
<keyword evidence="2" id="KW-1133">Transmembrane helix</keyword>
<organism evidence="3 4">
    <name type="scientific">Staphylotrichum longicolle</name>
    <dbReference type="NCBI Taxonomy" id="669026"/>
    <lineage>
        <taxon>Eukaryota</taxon>
        <taxon>Fungi</taxon>
        <taxon>Dikarya</taxon>
        <taxon>Ascomycota</taxon>
        <taxon>Pezizomycotina</taxon>
        <taxon>Sordariomycetes</taxon>
        <taxon>Sordariomycetidae</taxon>
        <taxon>Sordariales</taxon>
        <taxon>Chaetomiaceae</taxon>
        <taxon>Staphylotrichum</taxon>
    </lineage>
</organism>
<sequence length="310" mass="33950">MTLGDDEPATGEDVLTPDNNESAQHESFLARELADLRALQNQLAVLAKEVHARERWLAEAVGAATPSGIADCDGVVCVVRTILRKTKYAAQGAVYSNNDETNEPPLDRTIPLPPWRRPNTNNTDPSSPPGSEPSDADGAAGDDDSFNPFGPEVLVLVAFNIIFFVGFSLIRALFPLRIAANPESLHRQACALEREVSAHEWQEFEEEQAARYGGSCFPSSGWWGGQGRREVDLGDEERVQLGAGEECWDEKEGYVDEKMPQADEVGGGYESDSDEELRVLGEEISSFRSALALVEDLVAAEDERTEERGR</sequence>
<name>A0AAD4EVP9_9PEZI</name>
<dbReference type="Proteomes" id="UP001197093">
    <property type="component" value="Unassembled WGS sequence"/>
</dbReference>
<gene>
    <name evidence="3" type="ORF">NEMBOFW57_007555</name>
</gene>
<reference evidence="3" key="1">
    <citation type="submission" date="2023-02" db="EMBL/GenBank/DDBJ databases">
        <authorList>
            <person name="Palmer J.M."/>
        </authorList>
    </citation>
    <scope>NUCLEOTIDE SEQUENCE</scope>
    <source>
        <strain evidence="3">FW57</strain>
    </source>
</reference>
<evidence type="ECO:0000256" key="1">
    <source>
        <dbReference type="SAM" id="MobiDB-lite"/>
    </source>
</evidence>
<keyword evidence="4" id="KW-1185">Reference proteome</keyword>
<protein>
    <submittedName>
        <fullName evidence="3">Uncharacterized protein</fullName>
    </submittedName>
</protein>
<comment type="caution">
    <text evidence="3">The sequence shown here is derived from an EMBL/GenBank/DDBJ whole genome shotgun (WGS) entry which is preliminary data.</text>
</comment>
<dbReference type="EMBL" id="JAHCVI010000003">
    <property type="protein sequence ID" value="KAG7288035.1"/>
    <property type="molecule type" value="Genomic_DNA"/>
</dbReference>
<keyword evidence="2" id="KW-0812">Transmembrane</keyword>
<feature type="region of interest" description="Disordered" evidence="1">
    <location>
        <begin position="1"/>
        <end position="23"/>
    </location>
</feature>
<feature type="compositionally biased region" description="Acidic residues" evidence="1">
    <location>
        <begin position="1"/>
        <end position="10"/>
    </location>
</feature>